<dbReference type="Gene3D" id="3.90.550.10">
    <property type="entry name" value="Spore Coat Polysaccharide Biosynthesis Protein SpsA, Chain A"/>
    <property type="match status" value="1"/>
</dbReference>
<evidence type="ECO:0000259" key="2">
    <source>
        <dbReference type="Pfam" id="PF00535"/>
    </source>
</evidence>
<evidence type="ECO:0000313" key="4">
    <source>
        <dbReference type="Proteomes" id="UP000886724"/>
    </source>
</evidence>
<evidence type="ECO:0000313" key="3">
    <source>
        <dbReference type="EMBL" id="HIX81306.1"/>
    </source>
</evidence>
<dbReference type="GO" id="GO:0016758">
    <property type="term" value="F:hexosyltransferase activity"/>
    <property type="evidence" value="ECO:0007669"/>
    <property type="project" value="UniProtKB-ARBA"/>
</dbReference>
<accession>A0A9D1XLI1</accession>
<proteinExistence type="predicted"/>
<reference evidence="3" key="2">
    <citation type="submission" date="2021-04" db="EMBL/GenBank/DDBJ databases">
        <authorList>
            <person name="Gilroy R."/>
        </authorList>
    </citation>
    <scope>NUCLEOTIDE SEQUENCE</scope>
    <source>
        <strain evidence="3">ChiGjej1B1-14440</strain>
    </source>
</reference>
<dbReference type="PANTHER" id="PTHR22916:SF3">
    <property type="entry name" value="UDP-GLCNAC:BETAGAL BETA-1,3-N-ACETYLGLUCOSAMINYLTRANSFERASE-LIKE PROTEIN 1"/>
    <property type="match status" value="1"/>
</dbReference>
<dbReference type="Proteomes" id="UP000886724">
    <property type="component" value="Unassembled WGS sequence"/>
</dbReference>
<name>A0A9D1XLI1_9FIRM</name>
<organism evidence="3 4">
    <name type="scientific">Candidatus Erysipelatoclostridium merdavium</name>
    <dbReference type="NCBI Taxonomy" id="2838566"/>
    <lineage>
        <taxon>Bacteria</taxon>
        <taxon>Bacillati</taxon>
        <taxon>Bacillota</taxon>
        <taxon>Erysipelotrichia</taxon>
        <taxon>Erysipelotrichales</taxon>
        <taxon>Erysipelotrichales incertae sedis</taxon>
    </lineage>
</organism>
<comment type="caution">
    <text evidence="3">The sequence shown here is derived from an EMBL/GenBank/DDBJ whole genome shotgun (WGS) entry which is preliminary data.</text>
</comment>
<keyword evidence="1" id="KW-0472">Membrane</keyword>
<dbReference type="AlphaFoldDB" id="A0A9D1XLI1"/>
<keyword evidence="1" id="KW-1133">Transmembrane helix</keyword>
<gene>
    <name evidence="3" type="ORF">H9980_04950</name>
</gene>
<protein>
    <submittedName>
        <fullName evidence="3">Glycosyltransferase family 2 protein</fullName>
    </submittedName>
</protein>
<dbReference type="Pfam" id="PF00535">
    <property type="entry name" value="Glycos_transf_2"/>
    <property type="match status" value="1"/>
</dbReference>
<dbReference type="EMBL" id="DXET01000111">
    <property type="protein sequence ID" value="HIX81306.1"/>
    <property type="molecule type" value="Genomic_DNA"/>
</dbReference>
<sequence>MNKVSIIIPCYNVEKYISACIDSIINQTYKNIEIICINDGSTDSTGDIIKSYSDDRIVYIEQKNSGVSKARNLGLSVANGEYITFVDGDDLIKIDMIEILVQKMHNYDCDVVFCSYAKKYKNVIVENHIYGNEDIFIDGDNYKKLYCRLIGLTKEQLQKPELADSLCTVWGKLYKKDCIEDYEFVDLKEIGTFEDGLFNINVFMKMQKAYYINSCMYYYRKENISSITHLYKNKLYFQWTSLFNYIYNFLSSNGLKNDKCLLKAYKNRICLSIIGLGLNELNNPNGFLERLSNLKTILNSDRYKEAYKSLELKYFPIHWKVFFIFAKNRMVLFLYIMLYIINKIR</sequence>
<evidence type="ECO:0000256" key="1">
    <source>
        <dbReference type="SAM" id="Phobius"/>
    </source>
</evidence>
<dbReference type="PANTHER" id="PTHR22916">
    <property type="entry name" value="GLYCOSYLTRANSFERASE"/>
    <property type="match status" value="1"/>
</dbReference>
<feature type="transmembrane region" description="Helical" evidence="1">
    <location>
        <begin position="317"/>
        <end position="341"/>
    </location>
</feature>
<dbReference type="SUPFAM" id="SSF53448">
    <property type="entry name" value="Nucleotide-diphospho-sugar transferases"/>
    <property type="match status" value="1"/>
</dbReference>
<dbReference type="InterPro" id="IPR029044">
    <property type="entry name" value="Nucleotide-diphossugar_trans"/>
</dbReference>
<dbReference type="CDD" id="cd00761">
    <property type="entry name" value="Glyco_tranf_GTA_type"/>
    <property type="match status" value="1"/>
</dbReference>
<reference evidence="3" key="1">
    <citation type="journal article" date="2021" name="PeerJ">
        <title>Extensive microbial diversity within the chicken gut microbiome revealed by metagenomics and culture.</title>
        <authorList>
            <person name="Gilroy R."/>
            <person name="Ravi A."/>
            <person name="Getino M."/>
            <person name="Pursley I."/>
            <person name="Horton D.L."/>
            <person name="Alikhan N.F."/>
            <person name="Baker D."/>
            <person name="Gharbi K."/>
            <person name="Hall N."/>
            <person name="Watson M."/>
            <person name="Adriaenssens E.M."/>
            <person name="Foster-Nyarko E."/>
            <person name="Jarju S."/>
            <person name="Secka A."/>
            <person name="Antonio M."/>
            <person name="Oren A."/>
            <person name="Chaudhuri R.R."/>
            <person name="La Ragione R."/>
            <person name="Hildebrand F."/>
            <person name="Pallen M.J."/>
        </authorList>
    </citation>
    <scope>NUCLEOTIDE SEQUENCE</scope>
    <source>
        <strain evidence="3">ChiGjej1B1-14440</strain>
    </source>
</reference>
<feature type="domain" description="Glycosyltransferase 2-like" evidence="2">
    <location>
        <begin position="5"/>
        <end position="131"/>
    </location>
</feature>
<keyword evidence="1" id="KW-0812">Transmembrane</keyword>
<dbReference type="InterPro" id="IPR001173">
    <property type="entry name" value="Glyco_trans_2-like"/>
</dbReference>